<organism evidence="1">
    <name type="scientific">freshwater metagenome</name>
    <dbReference type="NCBI Taxonomy" id="449393"/>
    <lineage>
        <taxon>unclassified sequences</taxon>
        <taxon>metagenomes</taxon>
        <taxon>ecological metagenomes</taxon>
    </lineage>
</organism>
<evidence type="ECO:0000313" key="1">
    <source>
        <dbReference type="EMBL" id="CAB5065154.1"/>
    </source>
</evidence>
<dbReference type="InterPro" id="IPR029055">
    <property type="entry name" value="Ntn_hydrolases_N"/>
</dbReference>
<dbReference type="InterPro" id="IPR052896">
    <property type="entry name" value="GGT-like_enzyme"/>
</dbReference>
<protein>
    <submittedName>
        <fullName evidence="1">Unannotated protein</fullName>
    </submittedName>
</protein>
<dbReference type="SUPFAM" id="SSF56235">
    <property type="entry name" value="N-terminal nucleophile aminohydrolases (Ntn hydrolases)"/>
    <property type="match status" value="1"/>
</dbReference>
<dbReference type="InterPro" id="IPR043138">
    <property type="entry name" value="GGT_lsub"/>
</dbReference>
<dbReference type="Gene3D" id="1.10.246.130">
    <property type="match status" value="1"/>
</dbReference>
<dbReference type="PANTHER" id="PTHR43881:SF1">
    <property type="entry name" value="GAMMA-GLUTAMYLTRANSPEPTIDASE (AFU_ORTHOLOGUE AFUA_4G13580)"/>
    <property type="match status" value="1"/>
</dbReference>
<dbReference type="PRINTS" id="PR01210">
    <property type="entry name" value="GGTRANSPTASE"/>
</dbReference>
<dbReference type="Gene3D" id="3.60.20.40">
    <property type="match status" value="1"/>
</dbReference>
<accession>A0A6J7UFF9</accession>
<dbReference type="EMBL" id="CAFBQV010000107">
    <property type="protein sequence ID" value="CAB5065154.1"/>
    <property type="molecule type" value="Genomic_DNA"/>
</dbReference>
<dbReference type="PANTHER" id="PTHR43881">
    <property type="entry name" value="GAMMA-GLUTAMYLTRANSPEPTIDASE (AFU_ORTHOLOGUE AFUA_4G13580)"/>
    <property type="match status" value="1"/>
</dbReference>
<name>A0A6J7UFF9_9ZZZZ</name>
<dbReference type="Pfam" id="PF01019">
    <property type="entry name" value="G_glu_transpept"/>
    <property type="match status" value="1"/>
</dbReference>
<dbReference type="AlphaFoldDB" id="A0A6J7UFF9"/>
<proteinExistence type="predicted"/>
<reference evidence="1" key="1">
    <citation type="submission" date="2020-05" db="EMBL/GenBank/DDBJ databases">
        <authorList>
            <person name="Chiriac C."/>
            <person name="Salcher M."/>
            <person name="Ghai R."/>
            <person name="Kavagutti S V."/>
        </authorList>
    </citation>
    <scope>NUCLEOTIDE SEQUENCE</scope>
</reference>
<sequence>MISSADSLATRAGLEVLKNGGNAVDAAIATSATMAVVAPHLCGMGGDLFALVHINGEVHSLNAAGRAGSGVNANQLRADGFTKMPMLNNFNSVTVPGCVAGWVALHERFGTLALDEIFATAISLAENGFRASSPLQSSLQRLDQSIKPNFAELLTQATATDSIIKRPGVARTLKAIAVGGKKAFYSGEFAAGLVAMGGGIYTDDDLANANATWDQPLFVDAYGHRVWSTAAPSQGYLFLAALAISEQFDLPDDPNDPQWAHLLIEASTAVGHDRPNILHDRADLNAILPELISRKSLVDQQYASRRSNPGANGDTTYMCVVDENAMGVSLINSNASGFGSGLVELSTGINLHNRGLGFSLIKGHQSELTAGRQPPHTLCPSLITRADGSLFAVIGTMGGDAQPQIILQIITRLLREKKPSNPKELVDAGRWVLRGPATGFDTWTNETPTVQIEGHAPDNWMTDLAARGHKVERRPRLDSGFGHANMIVINENGDRSGGADSRSIVGSCDEIARQR</sequence>
<gene>
    <name evidence="1" type="ORF">UFOPK4345_00765</name>
</gene>
<dbReference type="InterPro" id="IPR043137">
    <property type="entry name" value="GGT_ssub_C"/>
</dbReference>